<sequence>MTETGHTETAPSSGYARYTAFQRHTRKCKEIEKKTIAPPIDFTIPHIGNLCSYIDKNKIAKVWMISDSNRVLRSTISAETIADNTSRKLKIIKTDKPAWSIDESYEPVHSWNGSRIKYRQLDNLCIVDACQEHLLKKQYQLIIGKAVLCSCFGQEQTCGGIPMGKVLQFMEGIGKQLKPEAHAVAILTGNSPPHEGDMENWNAGAAALKKAVSDFNSLHEKDNLFAVFWETTSSSGKSSFGTNISYAGAFSPLPSRRCFPITRAFN</sequence>
<keyword evidence="2" id="KW-1185">Reference proteome</keyword>
<dbReference type="EMBL" id="JOJP01000001">
    <property type="protein sequence ID" value="KEI70908.1"/>
    <property type="molecule type" value="Genomic_DNA"/>
</dbReference>
<evidence type="ECO:0000313" key="1">
    <source>
        <dbReference type="EMBL" id="KEI70908.1"/>
    </source>
</evidence>
<organism evidence="1 2">
    <name type="scientific">Endozoicomonas elysicola</name>
    <dbReference type="NCBI Taxonomy" id="305900"/>
    <lineage>
        <taxon>Bacteria</taxon>
        <taxon>Pseudomonadati</taxon>
        <taxon>Pseudomonadota</taxon>
        <taxon>Gammaproteobacteria</taxon>
        <taxon>Oceanospirillales</taxon>
        <taxon>Endozoicomonadaceae</taxon>
        <taxon>Endozoicomonas</taxon>
    </lineage>
</organism>
<evidence type="ECO:0000313" key="2">
    <source>
        <dbReference type="Proteomes" id="UP000027997"/>
    </source>
</evidence>
<reference evidence="1 2" key="1">
    <citation type="submission" date="2014-06" db="EMBL/GenBank/DDBJ databases">
        <title>Whole Genome Sequences of Three Symbiotic Endozoicomonas Bacteria.</title>
        <authorList>
            <person name="Neave M.J."/>
            <person name="Apprill A."/>
            <person name="Voolstra C.R."/>
        </authorList>
    </citation>
    <scope>NUCLEOTIDE SEQUENCE [LARGE SCALE GENOMIC DNA]</scope>
    <source>
        <strain evidence="1 2">DSM 22380</strain>
    </source>
</reference>
<dbReference type="AlphaFoldDB" id="A0A081K9T2"/>
<proteinExistence type="predicted"/>
<accession>A0A081K9T2</accession>
<comment type="caution">
    <text evidence="1">The sequence shown here is derived from an EMBL/GenBank/DDBJ whole genome shotgun (WGS) entry which is preliminary data.</text>
</comment>
<name>A0A081K9T2_9GAMM</name>
<dbReference type="Proteomes" id="UP000027997">
    <property type="component" value="Unassembled WGS sequence"/>
</dbReference>
<protein>
    <submittedName>
        <fullName evidence="1">Uncharacterized protein</fullName>
    </submittedName>
</protein>
<gene>
    <name evidence="1" type="ORF">GV64_09270</name>
</gene>